<keyword evidence="9 10" id="KW-0998">Cell outer membrane</keyword>
<dbReference type="InterPro" id="IPR037066">
    <property type="entry name" value="Plug_dom_sf"/>
</dbReference>
<dbReference type="EMBL" id="JABEQJ010000035">
    <property type="protein sequence ID" value="MBB2162311.1"/>
    <property type="molecule type" value="Genomic_DNA"/>
</dbReference>
<dbReference type="AlphaFoldDB" id="A0A7W4NQ93"/>
<evidence type="ECO:0000256" key="2">
    <source>
        <dbReference type="ARBA" id="ARBA00009810"/>
    </source>
</evidence>
<dbReference type="GO" id="GO:0015891">
    <property type="term" value="P:siderophore transport"/>
    <property type="evidence" value="ECO:0007669"/>
    <property type="project" value="InterPro"/>
</dbReference>
<evidence type="ECO:0000259" key="14">
    <source>
        <dbReference type="Pfam" id="PF07715"/>
    </source>
</evidence>
<dbReference type="PANTHER" id="PTHR32552">
    <property type="entry name" value="FERRICHROME IRON RECEPTOR-RELATED"/>
    <property type="match status" value="1"/>
</dbReference>
<comment type="subcellular location">
    <subcellularLocation>
        <location evidence="1 10">Cell outer membrane</location>
        <topology evidence="1 10">Multi-pass membrane protein</topology>
    </subcellularLocation>
</comment>
<keyword evidence="7 10" id="KW-0472">Membrane</keyword>
<dbReference type="GO" id="GO:0015344">
    <property type="term" value="F:siderophore uptake transmembrane transporter activity"/>
    <property type="evidence" value="ECO:0007669"/>
    <property type="project" value="TreeGrafter"/>
</dbReference>
<dbReference type="GO" id="GO:0038023">
    <property type="term" value="F:signaling receptor activity"/>
    <property type="evidence" value="ECO:0007669"/>
    <property type="project" value="InterPro"/>
</dbReference>
<evidence type="ECO:0000256" key="11">
    <source>
        <dbReference type="RuleBase" id="RU003357"/>
    </source>
</evidence>
<evidence type="ECO:0000259" key="13">
    <source>
        <dbReference type="Pfam" id="PF00593"/>
    </source>
</evidence>
<sequence>MKRSVEHKEIRLSGVSLPALLWGGVFMGLCAPPPAGAADHPAVLSRSCKTARQAGMHRCHRAKLPATVSPTAAPVSMPQQPDSAAASSGPESIQVLGTAGSYTAPTAEGWGKSPVALKDIPQSISVLTQERMQDSNMLTMTDAMRAISGIRVIPASTANSNFYARGYQLTTSVDSTPNVAGTLNNATFDLSMYDRIEVLRGSAGLLQGGGGAGGVVNEVTKKPGRAFAISGAATVGSFDTYRADLDMTVVLNKARTLRFRTADLFEDNDFFYKYAHSRKWQAYGVLEWDITPSTTFTVSNASQQQDITAPYYGLPLTTANTLWYGGRDANPSQKWGYSNYMTQQTIASLSRKLWGDWTVTARGTFYDQSYNTLYNEPWNTIDATTGLLQYRDQGNVAYRGTNSSRSADIYTQGGFRLFRRTHHALFGFNYNSYDQLVRYGNVTSNNIYNDVSINDTGVVPPPPVGSINYLQNSDGYGTDDFAYQWGFYGQLRLELLKNLTLILGGRVSRFFEHIRNVSPAPASGWNPEANISAQLTPYLGLTYDITLHITWYASYSSIFTPSVGRLNYHGGGLPPQTGNQVETGFKGEYFHGRLNVSSALFRLESVNQPAQDPEHSNFYVTTGLIRRQGWEAQVDGQIIPNLDVSIGYTYLDTRVSGGNRINDFGGIYSPRHMFKSWVHYNVPSGRLKGLGVGLGLDANSNLRGSYATTLQGGYMTLDGMIGYHFDKHLKLQLNATNLTNRYYYERASGIWQFNFPAAPRSFLATLRATY</sequence>
<evidence type="ECO:0000256" key="6">
    <source>
        <dbReference type="ARBA" id="ARBA00023077"/>
    </source>
</evidence>
<dbReference type="PROSITE" id="PS52016">
    <property type="entry name" value="TONB_DEPENDENT_REC_3"/>
    <property type="match status" value="1"/>
</dbReference>
<dbReference type="InterPro" id="IPR039426">
    <property type="entry name" value="TonB-dep_rcpt-like"/>
</dbReference>
<accession>A0A7W4NQ93</accession>
<evidence type="ECO:0000256" key="5">
    <source>
        <dbReference type="ARBA" id="ARBA00022692"/>
    </source>
</evidence>
<dbReference type="Gene3D" id="2.40.170.20">
    <property type="entry name" value="TonB-dependent receptor, beta-barrel domain"/>
    <property type="match status" value="1"/>
</dbReference>
<keyword evidence="4 10" id="KW-1134">Transmembrane beta strand</keyword>
<feature type="domain" description="TonB-dependent receptor plug" evidence="14">
    <location>
        <begin position="117"/>
        <end position="215"/>
    </location>
</feature>
<dbReference type="InterPro" id="IPR000531">
    <property type="entry name" value="Beta-barrel_TonB"/>
</dbReference>
<gene>
    <name evidence="15" type="ORF">HLH48_19465</name>
</gene>
<protein>
    <submittedName>
        <fullName evidence="15">TonB-dependent siderophore receptor</fullName>
    </submittedName>
</protein>
<dbReference type="NCBIfam" id="TIGR01783">
    <property type="entry name" value="TonB-siderophor"/>
    <property type="match status" value="1"/>
</dbReference>
<dbReference type="InterPro" id="IPR036942">
    <property type="entry name" value="Beta-barrel_TonB_sf"/>
</dbReference>
<dbReference type="InterPro" id="IPR010105">
    <property type="entry name" value="TonB_sidphr_rcpt"/>
</dbReference>
<feature type="compositionally biased region" description="Polar residues" evidence="12">
    <location>
        <begin position="77"/>
        <end position="91"/>
    </location>
</feature>
<evidence type="ECO:0000313" key="15">
    <source>
        <dbReference type="EMBL" id="MBB2162311.1"/>
    </source>
</evidence>
<dbReference type="GO" id="GO:0009279">
    <property type="term" value="C:cell outer membrane"/>
    <property type="evidence" value="ECO:0007669"/>
    <property type="project" value="UniProtKB-SubCell"/>
</dbReference>
<dbReference type="CDD" id="cd01347">
    <property type="entry name" value="ligand_gated_channel"/>
    <property type="match status" value="1"/>
</dbReference>
<dbReference type="Pfam" id="PF07715">
    <property type="entry name" value="Plug"/>
    <property type="match status" value="1"/>
</dbReference>
<evidence type="ECO:0000256" key="1">
    <source>
        <dbReference type="ARBA" id="ARBA00004571"/>
    </source>
</evidence>
<evidence type="ECO:0000256" key="8">
    <source>
        <dbReference type="ARBA" id="ARBA00023170"/>
    </source>
</evidence>
<dbReference type="Proteomes" id="UP000589085">
    <property type="component" value="Unassembled WGS sequence"/>
</dbReference>
<comment type="similarity">
    <text evidence="2 10 11">Belongs to the TonB-dependent receptor family.</text>
</comment>
<dbReference type="SUPFAM" id="SSF56935">
    <property type="entry name" value="Porins"/>
    <property type="match status" value="1"/>
</dbReference>
<evidence type="ECO:0000256" key="7">
    <source>
        <dbReference type="ARBA" id="ARBA00023136"/>
    </source>
</evidence>
<keyword evidence="3 10" id="KW-0813">Transport</keyword>
<dbReference type="PANTHER" id="PTHR32552:SF74">
    <property type="entry name" value="HYDROXAMATE SIDEROPHORE RECEPTOR FHUE"/>
    <property type="match status" value="1"/>
</dbReference>
<organism evidence="15 16">
    <name type="scientific">Gluconacetobacter sacchari</name>
    <dbReference type="NCBI Taxonomy" id="92759"/>
    <lineage>
        <taxon>Bacteria</taxon>
        <taxon>Pseudomonadati</taxon>
        <taxon>Pseudomonadota</taxon>
        <taxon>Alphaproteobacteria</taxon>
        <taxon>Acetobacterales</taxon>
        <taxon>Acetobacteraceae</taxon>
        <taxon>Gluconacetobacter</taxon>
    </lineage>
</organism>
<feature type="region of interest" description="Disordered" evidence="12">
    <location>
        <begin position="71"/>
        <end position="91"/>
    </location>
</feature>
<proteinExistence type="inferred from homology"/>
<keyword evidence="6 11" id="KW-0798">TonB box</keyword>
<dbReference type="Gene3D" id="2.170.130.10">
    <property type="entry name" value="TonB-dependent receptor, plug domain"/>
    <property type="match status" value="1"/>
</dbReference>
<comment type="caution">
    <text evidence="15">The sequence shown here is derived from an EMBL/GenBank/DDBJ whole genome shotgun (WGS) entry which is preliminary data.</text>
</comment>
<keyword evidence="5 10" id="KW-0812">Transmembrane</keyword>
<evidence type="ECO:0000256" key="9">
    <source>
        <dbReference type="ARBA" id="ARBA00023237"/>
    </source>
</evidence>
<dbReference type="InterPro" id="IPR012910">
    <property type="entry name" value="Plug_dom"/>
</dbReference>
<keyword evidence="8 15" id="KW-0675">Receptor</keyword>
<evidence type="ECO:0000256" key="4">
    <source>
        <dbReference type="ARBA" id="ARBA00022452"/>
    </source>
</evidence>
<feature type="domain" description="TonB-dependent receptor-like beta-barrel" evidence="13">
    <location>
        <begin position="301"/>
        <end position="738"/>
    </location>
</feature>
<evidence type="ECO:0000256" key="12">
    <source>
        <dbReference type="SAM" id="MobiDB-lite"/>
    </source>
</evidence>
<evidence type="ECO:0000256" key="3">
    <source>
        <dbReference type="ARBA" id="ARBA00022448"/>
    </source>
</evidence>
<reference evidence="15 16" key="1">
    <citation type="submission" date="2020-04" db="EMBL/GenBank/DDBJ databases">
        <title>Description of novel Gluconacetobacter.</title>
        <authorList>
            <person name="Sombolestani A."/>
        </authorList>
    </citation>
    <scope>NUCLEOTIDE SEQUENCE [LARGE SCALE GENOMIC DNA]</scope>
    <source>
        <strain evidence="15 16">LMG 19747</strain>
    </source>
</reference>
<dbReference type="Pfam" id="PF00593">
    <property type="entry name" value="TonB_dep_Rec_b-barrel"/>
    <property type="match status" value="1"/>
</dbReference>
<evidence type="ECO:0000313" key="16">
    <source>
        <dbReference type="Proteomes" id="UP000589085"/>
    </source>
</evidence>
<name>A0A7W4NQ93_9PROT</name>
<evidence type="ECO:0000256" key="10">
    <source>
        <dbReference type="PROSITE-ProRule" id="PRU01360"/>
    </source>
</evidence>